<dbReference type="GO" id="GO:0003677">
    <property type="term" value="F:DNA binding"/>
    <property type="evidence" value="ECO:0007669"/>
    <property type="project" value="InterPro"/>
</dbReference>
<accession>A0A1V6UTL5</accession>
<dbReference type="PANTHER" id="PTHR31001:SF90">
    <property type="entry name" value="CENTROMERE DNA-BINDING PROTEIN COMPLEX CBF3 SUBUNIT B"/>
    <property type="match status" value="1"/>
</dbReference>
<gene>
    <name evidence="6" type="ORF">PENCOP_c004G01601</name>
</gene>
<evidence type="ECO:0000313" key="7">
    <source>
        <dbReference type="Proteomes" id="UP000191500"/>
    </source>
</evidence>
<keyword evidence="7" id="KW-1185">Reference proteome</keyword>
<dbReference type="STRING" id="36646.A0A1V6UTL5"/>
<dbReference type="Pfam" id="PF04082">
    <property type="entry name" value="Fungal_trans"/>
    <property type="match status" value="1"/>
</dbReference>
<feature type="domain" description="Xylanolytic transcriptional activator regulatory" evidence="5">
    <location>
        <begin position="106"/>
        <end position="245"/>
    </location>
</feature>
<dbReference type="InterPro" id="IPR007219">
    <property type="entry name" value="XnlR_reg_dom"/>
</dbReference>
<keyword evidence="4" id="KW-0539">Nucleus</keyword>
<dbReference type="GO" id="GO:0006351">
    <property type="term" value="P:DNA-templated transcription"/>
    <property type="evidence" value="ECO:0007669"/>
    <property type="project" value="InterPro"/>
</dbReference>
<dbReference type="EMBL" id="MDDG01000004">
    <property type="protein sequence ID" value="OQE41756.1"/>
    <property type="molecule type" value="Genomic_DNA"/>
</dbReference>
<comment type="caution">
    <text evidence="6">The sequence shown here is derived from an EMBL/GenBank/DDBJ whole genome shotgun (WGS) entry which is preliminary data.</text>
</comment>
<reference evidence="7" key="1">
    <citation type="journal article" date="2017" name="Nat. Microbiol.">
        <title>Global analysis of biosynthetic gene clusters reveals vast potential of secondary metabolite production in Penicillium species.</title>
        <authorList>
            <person name="Nielsen J.C."/>
            <person name="Grijseels S."/>
            <person name="Prigent S."/>
            <person name="Ji B."/>
            <person name="Dainat J."/>
            <person name="Nielsen K.F."/>
            <person name="Frisvad J.C."/>
            <person name="Workman M."/>
            <person name="Nielsen J."/>
        </authorList>
    </citation>
    <scope>NUCLEOTIDE SEQUENCE [LARGE SCALE GENOMIC DNA]</scope>
    <source>
        <strain evidence="7">IBT 31321</strain>
    </source>
</reference>
<keyword evidence="2" id="KW-0805">Transcription regulation</keyword>
<proteinExistence type="predicted"/>
<evidence type="ECO:0000256" key="4">
    <source>
        <dbReference type="ARBA" id="ARBA00023242"/>
    </source>
</evidence>
<dbReference type="PANTHER" id="PTHR31001">
    <property type="entry name" value="UNCHARACTERIZED TRANSCRIPTIONAL REGULATORY PROTEIN"/>
    <property type="match status" value="1"/>
</dbReference>
<organism evidence="6 7">
    <name type="scientific">Penicillium coprophilum</name>
    <dbReference type="NCBI Taxonomy" id="36646"/>
    <lineage>
        <taxon>Eukaryota</taxon>
        <taxon>Fungi</taxon>
        <taxon>Dikarya</taxon>
        <taxon>Ascomycota</taxon>
        <taxon>Pezizomycotina</taxon>
        <taxon>Eurotiomycetes</taxon>
        <taxon>Eurotiomycetidae</taxon>
        <taxon>Eurotiales</taxon>
        <taxon>Aspergillaceae</taxon>
        <taxon>Penicillium</taxon>
    </lineage>
</organism>
<evidence type="ECO:0000259" key="5">
    <source>
        <dbReference type="Pfam" id="PF04082"/>
    </source>
</evidence>
<dbReference type="Proteomes" id="UP000191500">
    <property type="component" value="Unassembled WGS sequence"/>
</dbReference>
<keyword evidence="3" id="KW-0804">Transcription</keyword>
<dbReference type="GO" id="GO:0005634">
    <property type="term" value="C:nucleus"/>
    <property type="evidence" value="ECO:0007669"/>
    <property type="project" value="UniProtKB-SubCell"/>
</dbReference>
<evidence type="ECO:0000313" key="6">
    <source>
        <dbReference type="EMBL" id="OQE41756.1"/>
    </source>
</evidence>
<dbReference type="AlphaFoldDB" id="A0A1V6UTL5"/>
<evidence type="ECO:0000256" key="1">
    <source>
        <dbReference type="ARBA" id="ARBA00004123"/>
    </source>
</evidence>
<protein>
    <recommendedName>
        <fullName evidence="5">Xylanolytic transcriptional activator regulatory domain-containing protein</fullName>
    </recommendedName>
</protein>
<comment type="subcellular location">
    <subcellularLocation>
        <location evidence="1">Nucleus</location>
    </subcellularLocation>
</comment>
<dbReference type="CDD" id="cd12148">
    <property type="entry name" value="fungal_TF_MHR"/>
    <property type="match status" value="1"/>
</dbReference>
<dbReference type="GO" id="GO:0008270">
    <property type="term" value="F:zinc ion binding"/>
    <property type="evidence" value="ECO:0007669"/>
    <property type="project" value="InterPro"/>
</dbReference>
<dbReference type="InterPro" id="IPR050613">
    <property type="entry name" value="Sec_Metabolite_Reg"/>
</dbReference>
<sequence>MTPFRQKELTSSLHPKQENSIELLENQVNLQHSKSDYHQKVRDRTDIWMLSKECSDVLLHHGFIWTSWIHFAVHLQTFELEHESAWMSGTFLNGDTLWLAIYFGFIAMSLMFMDDDEARRAGLPLENSSELVQNWYGAALFFLNEADFMRNPDLKTTQAIAILLGLAKNVGDFDLQPVLQATGIRIGQILGMDQEPPMVSDDPVTQEISRRVWWTLVICEWLCVPARPFCIHEADFHVRLPLVLSDEELMTGLIDEPNMTIKRPRPVDYHNAMILLAKSNYRFQIQMGTIEKQGRGTLLEDLVLATDEALANIILQLPSHLLEFSGGPAKDGKQYPPWVLWQQTTLSLSFLFYRMKINRVLQHRWASSSDILLARSKAICLDSANTIVSMVKQHKVVLARHRPWATTSALFSAALTLATEAKHLDSNAAEEHIDRIQTCFSFFEYIKDHSALAMRVLGELTVFCTDICNQDFAVTHK</sequence>
<evidence type="ECO:0000256" key="3">
    <source>
        <dbReference type="ARBA" id="ARBA00023163"/>
    </source>
</evidence>
<evidence type="ECO:0000256" key="2">
    <source>
        <dbReference type="ARBA" id="ARBA00023015"/>
    </source>
</evidence>
<name>A0A1V6UTL5_9EURO</name>